<name>A0ABT4LH07_9PROT</name>
<evidence type="ECO:0000313" key="2">
    <source>
        <dbReference type="Proteomes" id="UP001069802"/>
    </source>
</evidence>
<dbReference type="PANTHER" id="PTHR38767">
    <property type="entry name" value="DNA POLYMERASE III SUBUNIT CHI"/>
    <property type="match status" value="1"/>
</dbReference>
<gene>
    <name evidence="1" type="ORF">O4H49_06300</name>
</gene>
<organism evidence="1 2">
    <name type="scientific">Kiloniella laminariae</name>
    <dbReference type="NCBI Taxonomy" id="454162"/>
    <lineage>
        <taxon>Bacteria</taxon>
        <taxon>Pseudomonadati</taxon>
        <taxon>Pseudomonadota</taxon>
        <taxon>Alphaproteobacteria</taxon>
        <taxon>Rhodospirillales</taxon>
        <taxon>Kiloniellaceae</taxon>
        <taxon>Kiloniella</taxon>
    </lineage>
</organism>
<dbReference type="PANTHER" id="PTHR38767:SF1">
    <property type="entry name" value="DNA POLYMERASE III SUBUNIT CHI"/>
    <property type="match status" value="1"/>
</dbReference>
<dbReference type="NCBIfam" id="NF004347">
    <property type="entry name" value="PRK05728.1-4"/>
    <property type="match status" value="1"/>
</dbReference>
<keyword evidence="1" id="KW-0808">Transferase</keyword>
<keyword evidence="1" id="KW-0548">Nucleotidyltransferase</keyword>
<dbReference type="EMBL" id="JAPWGY010000002">
    <property type="protein sequence ID" value="MCZ4280379.1"/>
    <property type="molecule type" value="Genomic_DNA"/>
</dbReference>
<reference evidence="1" key="1">
    <citation type="submission" date="2022-12" db="EMBL/GenBank/DDBJ databases">
        <title>Bacterial isolates from different developmental stages of Nematostella vectensis.</title>
        <authorList>
            <person name="Fraune S."/>
        </authorList>
    </citation>
    <scope>NUCLEOTIDE SEQUENCE</scope>
    <source>
        <strain evidence="1">G21630-S1</strain>
    </source>
</reference>
<dbReference type="InterPro" id="IPR036768">
    <property type="entry name" value="PolIII_chi_sf"/>
</dbReference>
<protein>
    <submittedName>
        <fullName evidence="1">DNA polymerase III subunit chi</fullName>
        <ecNumber evidence="1">2.7.7.7</ecNumber>
    </submittedName>
</protein>
<dbReference type="InterPro" id="IPR007459">
    <property type="entry name" value="DNA_pol3_chi"/>
</dbReference>
<sequence length="151" mass="17154">MADIRFYHLTRTPLESALPKMLEKVLEREQRAVVLSGDEKRLAEIDQALWSYRPDSFLPHGTKRDGLQGEHPIWLTVEPSEIKSADVIFLIHGASTDQLSDIKASLCAILFDGNNNVSVQGARSHWKSLKTADHDLTYWQQTERGGWEKKA</sequence>
<accession>A0ABT4LH07</accession>
<proteinExistence type="predicted"/>
<keyword evidence="2" id="KW-1185">Reference proteome</keyword>
<dbReference type="EC" id="2.7.7.7" evidence="1"/>
<dbReference type="Gene3D" id="3.40.50.10110">
    <property type="entry name" value="DNA polymerase III subunit chi"/>
    <property type="match status" value="1"/>
</dbReference>
<dbReference type="Pfam" id="PF04364">
    <property type="entry name" value="DNA_pol3_chi"/>
    <property type="match status" value="1"/>
</dbReference>
<dbReference type="SUPFAM" id="SSF102400">
    <property type="entry name" value="DNA polymerase III chi subunit"/>
    <property type="match status" value="1"/>
</dbReference>
<evidence type="ECO:0000313" key="1">
    <source>
        <dbReference type="EMBL" id="MCZ4280379.1"/>
    </source>
</evidence>
<dbReference type="RefSeq" id="WP_269422585.1">
    <property type="nucleotide sequence ID" value="NZ_JAPWGY010000002.1"/>
</dbReference>
<dbReference type="GO" id="GO:0003887">
    <property type="term" value="F:DNA-directed DNA polymerase activity"/>
    <property type="evidence" value="ECO:0007669"/>
    <property type="project" value="UniProtKB-EC"/>
</dbReference>
<comment type="caution">
    <text evidence="1">The sequence shown here is derived from an EMBL/GenBank/DDBJ whole genome shotgun (WGS) entry which is preliminary data.</text>
</comment>
<dbReference type="Proteomes" id="UP001069802">
    <property type="component" value="Unassembled WGS sequence"/>
</dbReference>